<proteinExistence type="predicted"/>
<feature type="non-terminal residue" evidence="1">
    <location>
        <position position="32"/>
    </location>
</feature>
<reference evidence="1" key="1">
    <citation type="journal article" date="2014" name="Front. Microbiol.">
        <title>High frequency of phylogenetically diverse reductive dehalogenase-homologous genes in deep subseafloor sedimentary metagenomes.</title>
        <authorList>
            <person name="Kawai M."/>
            <person name="Futagami T."/>
            <person name="Toyoda A."/>
            <person name="Takaki Y."/>
            <person name="Nishi S."/>
            <person name="Hori S."/>
            <person name="Arai W."/>
            <person name="Tsubouchi T."/>
            <person name="Morono Y."/>
            <person name="Uchiyama I."/>
            <person name="Ito T."/>
            <person name="Fujiyama A."/>
            <person name="Inagaki F."/>
            <person name="Takami H."/>
        </authorList>
    </citation>
    <scope>NUCLEOTIDE SEQUENCE</scope>
    <source>
        <strain evidence="1">Expedition CK06-06</strain>
    </source>
</reference>
<organism evidence="1">
    <name type="scientific">marine sediment metagenome</name>
    <dbReference type="NCBI Taxonomy" id="412755"/>
    <lineage>
        <taxon>unclassified sequences</taxon>
        <taxon>metagenomes</taxon>
        <taxon>ecological metagenomes</taxon>
    </lineage>
</organism>
<name>X1Q7V1_9ZZZZ</name>
<protein>
    <submittedName>
        <fullName evidence="1">Uncharacterized protein</fullName>
    </submittedName>
</protein>
<sequence length="32" mass="3308">TPYAGILAIPFSTSLLVEMKTDTALVGGKVLT</sequence>
<gene>
    <name evidence="1" type="ORF">S06H3_67149</name>
</gene>
<accession>X1Q7V1</accession>
<evidence type="ECO:0000313" key="1">
    <source>
        <dbReference type="EMBL" id="GAI64557.1"/>
    </source>
</evidence>
<comment type="caution">
    <text evidence="1">The sequence shown here is derived from an EMBL/GenBank/DDBJ whole genome shotgun (WGS) entry which is preliminary data.</text>
</comment>
<dbReference type="AlphaFoldDB" id="X1Q7V1"/>
<feature type="non-terminal residue" evidence="1">
    <location>
        <position position="1"/>
    </location>
</feature>
<dbReference type="EMBL" id="BARV01046284">
    <property type="protein sequence ID" value="GAI64557.1"/>
    <property type="molecule type" value="Genomic_DNA"/>
</dbReference>